<evidence type="ECO:0000313" key="2">
    <source>
        <dbReference type="EMBL" id="KAF6385049.1"/>
    </source>
</evidence>
<accession>A0A7J8AFS1</accession>
<dbReference type="EMBL" id="JACAGC010000002">
    <property type="protein sequence ID" value="KAF6385049.1"/>
    <property type="molecule type" value="Genomic_DNA"/>
</dbReference>
<dbReference type="AlphaFoldDB" id="A0A7J8AFS1"/>
<evidence type="ECO:0000313" key="3">
    <source>
        <dbReference type="Proteomes" id="UP000585614"/>
    </source>
</evidence>
<proteinExistence type="predicted"/>
<sequence length="125" mass="13984">MNEEVAWLGGECGRRKERRDGRSGGGRAGEITVLFKNPPVTFYTFLRLDYPMIGTFLSDLKQQLITVFTYGQHSIKQEFQYNIPKQAALPAAAKDARRHSSSGSCLPRLGALGPQLRTGWAPSRW</sequence>
<feature type="compositionally biased region" description="Basic and acidic residues" evidence="1">
    <location>
        <begin position="12"/>
        <end position="22"/>
    </location>
</feature>
<feature type="region of interest" description="Disordered" evidence="1">
    <location>
        <begin position="1"/>
        <end position="30"/>
    </location>
</feature>
<name>A0A7J8AFS1_RHIFE</name>
<gene>
    <name evidence="2" type="ORF">mRhiFer1_008873</name>
</gene>
<comment type="caution">
    <text evidence="2">The sequence shown here is derived from an EMBL/GenBank/DDBJ whole genome shotgun (WGS) entry which is preliminary data.</text>
</comment>
<protein>
    <submittedName>
        <fullName evidence="2">Uncharacterized protein</fullName>
    </submittedName>
</protein>
<reference evidence="2 3" key="1">
    <citation type="journal article" date="2020" name="Nature">
        <title>Six reference-quality genomes reveal evolution of bat adaptations.</title>
        <authorList>
            <person name="Jebb D."/>
            <person name="Huang Z."/>
            <person name="Pippel M."/>
            <person name="Hughes G.M."/>
            <person name="Lavrichenko K."/>
            <person name="Devanna P."/>
            <person name="Winkler S."/>
            <person name="Jermiin L.S."/>
            <person name="Skirmuntt E.C."/>
            <person name="Katzourakis A."/>
            <person name="Burkitt-Gray L."/>
            <person name="Ray D.A."/>
            <person name="Sullivan K.A.M."/>
            <person name="Roscito J.G."/>
            <person name="Kirilenko B.M."/>
            <person name="Davalos L.M."/>
            <person name="Corthals A.P."/>
            <person name="Power M.L."/>
            <person name="Jones G."/>
            <person name="Ransome R.D."/>
            <person name="Dechmann D.K.N."/>
            <person name="Locatelli A.G."/>
            <person name="Puechmaille S.J."/>
            <person name="Fedrigo O."/>
            <person name="Jarvis E.D."/>
            <person name="Hiller M."/>
            <person name="Vernes S.C."/>
            <person name="Myers E.W."/>
            <person name="Teeling E.C."/>
        </authorList>
    </citation>
    <scope>NUCLEOTIDE SEQUENCE [LARGE SCALE GENOMIC DNA]</scope>
    <source>
        <strain evidence="2">MRhiFer1</strain>
        <tissue evidence="2">Lung</tissue>
    </source>
</reference>
<evidence type="ECO:0000256" key="1">
    <source>
        <dbReference type="SAM" id="MobiDB-lite"/>
    </source>
</evidence>
<dbReference type="Proteomes" id="UP000585614">
    <property type="component" value="Unassembled WGS sequence"/>
</dbReference>
<organism evidence="2 3">
    <name type="scientific">Rhinolophus ferrumequinum</name>
    <name type="common">Greater horseshoe bat</name>
    <dbReference type="NCBI Taxonomy" id="59479"/>
    <lineage>
        <taxon>Eukaryota</taxon>
        <taxon>Metazoa</taxon>
        <taxon>Chordata</taxon>
        <taxon>Craniata</taxon>
        <taxon>Vertebrata</taxon>
        <taxon>Euteleostomi</taxon>
        <taxon>Mammalia</taxon>
        <taxon>Eutheria</taxon>
        <taxon>Laurasiatheria</taxon>
        <taxon>Chiroptera</taxon>
        <taxon>Yinpterochiroptera</taxon>
        <taxon>Rhinolophoidea</taxon>
        <taxon>Rhinolophidae</taxon>
        <taxon>Rhinolophinae</taxon>
        <taxon>Rhinolophus</taxon>
    </lineage>
</organism>